<feature type="transmembrane region" description="Helical" evidence="5">
    <location>
        <begin position="83"/>
        <end position="109"/>
    </location>
</feature>
<reference evidence="6" key="1">
    <citation type="journal article" date="2011" name="PLoS Biol.">
        <title>Gene gain and loss during evolution of obligate parasitism in the white rust pathogen of Arabidopsis thaliana.</title>
        <authorList>
            <person name="Kemen E."/>
            <person name="Gardiner A."/>
            <person name="Schultz-Larsen T."/>
            <person name="Kemen A.C."/>
            <person name="Balmuth A.L."/>
            <person name="Robert-Seilaniantz A."/>
            <person name="Bailey K."/>
            <person name="Holub E."/>
            <person name="Studholme D.J."/>
            <person name="Maclean D."/>
            <person name="Jones J.D."/>
        </authorList>
    </citation>
    <scope>NUCLEOTIDE SEQUENCE</scope>
</reference>
<evidence type="ECO:0000256" key="3">
    <source>
        <dbReference type="ARBA" id="ARBA00022989"/>
    </source>
</evidence>
<comment type="subcellular location">
    <subcellularLocation>
        <location evidence="1">Membrane</location>
        <topology evidence="1">Multi-pass membrane protein</topology>
    </subcellularLocation>
</comment>
<feature type="transmembrane region" description="Helical" evidence="5">
    <location>
        <begin position="270"/>
        <end position="291"/>
    </location>
</feature>
<evidence type="ECO:0000256" key="5">
    <source>
        <dbReference type="SAM" id="Phobius"/>
    </source>
</evidence>
<dbReference type="EMBL" id="FR824050">
    <property type="protein sequence ID" value="CCA14732.1"/>
    <property type="molecule type" value="Genomic_DNA"/>
</dbReference>
<feature type="transmembrane region" description="Helical" evidence="5">
    <location>
        <begin position="52"/>
        <end position="76"/>
    </location>
</feature>
<evidence type="ECO:0000256" key="2">
    <source>
        <dbReference type="ARBA" id="ARBA00022692"/>
    </source>
</evidence>
<accession>F0W108</accession>
<proteinExistence type="predicted"/>
<gene>
    <name evidence="6" type="primary">AlNc14C5G788</name>
    <name evidence="6" type="ORF">ALNC14_008750</name>
</gene>
<dbReference type="Pfam" id="PF00335">
    <property type="entry name" value="Tetraspanin"/>
    <property type="match status" value="1"/>
</dbReference>
<dbReference type="InterPro" id="IPR018499">
    <property type="entry name" value="Tetraspanin/Peripherin"/>
</dbReference>
<feature type="transmembrane region" description="Helical" evidence="5">
    <location>
        <begin position="7"/>
        <end position="32"/>
    </location>
</feature>
<keyword evidence="4 5" id="KW-0472">Membrane</keyword>
<evidence type="ECO:0000313" key="6">
    <source>
        <dbReference type="EMBL" id="CCA14732.1"/>
    </source>
</evidence>
<dbReference type="AlphaFoldDB" id="F0W108"/>
<reference evidence="6" key="2">
    <citation type="submission" date="2011-02" db="EMBL/GenBank/DDBJ databases">
        <authorList>
            <person name="MacLean D."/>
        </authorList>
    </citation>
    <scope>NUCLEOTIDE SEQUENCE</scope>
</reference>
<evidence type="ECO:0000256" key="1">
    <source>
        <dbReference type="ARBA" id="ARBA00004141"/>
    </source>
</evidence>
<dbReference type="GO" id="GO:0016020">
    <property type="term" value="C:membrane"/>
    <property type="evidence" value="ECO:0007669"/>
    <property type="project" value="UniProtKB-SubCell"/>
</dbReference>
<name>F0W108_9STRA</name>
<dbReference type="HOGENOM" id="CLU_063367_0_0_1"/>
<organism evidence="6">
    <name type="scientific">Albugo laibachii Nc14</name>
    <dbReference type="NCBI Taxonomy" id="890382"/>
    <lineage>
        <taxon>Eukaryota</taxon>
        <taxon>Sar</taxon>
        <taxon>Stramenopiles</taxon>
        <taxon>Oomycota</taxon>
        <taxon>Peronosporomycetes</taxon>
        <taxon>Albuginales</taxon>
        <taxon>Albuginaceae</taxon>
        <taxon>Albugo</taxon>
    </lineage>
</organism>
<protein>
    <submittedName>
        <fullName evidence="6">Uncharacterized protein AlNc14C5G788</fullName>
    </submittedName>
</protein>
<keyword evidence="2 5" id="KW-0812">Transmembrane</keyword>
<evidence type="ECO:0000256" key="4">
    <source>
        <dbReference type="ARBA" id="ARBA00023136"/>
    </source>
</evidence>
<keyword evidence="3 5" id="KW-1133">Transmembrane helix</keyword>
<sequence length="311" mass="33360">MGSNSKFPAFIALSSLSVLILVSGILLLYFAIDIHRTGWIDVVDSYYEDTSSHTVITLIKVLGGFVIGLGLLGLVAAFMKSNIVLMAFSGLSAVFMILLLVVTVSGYLISSRADDWQKRPFPVNLDEVNIKNGFERAYCYAQGAFICNEIPLQATAGTMLSREVVATLVGIVGSEASLGTTCNQALNNPMITRLNGIAAACSGCSFTTQTAEYWGVMEWSNEQCPRTNDILIWCGSRLVTGMENTLVGANPYFMCRNRVLGKLEAYGNKLGSGALVGAFAALLAIGAAVLLRGAKEETGDGYTQNPESHFF</sequence>